<dbReference type="GO" id="GO:0051500">
    <property type="term" value="F:D-tyrosyl-tRNA(Tyr) deacylase activity"/>
    <property type="evidence" value="ECO:0007669"/>
    <property type="project" value="TreeGrafter"/>
</dbReference>
<dbReference type="KEGG" id="tae:TepiRe1_1551"/>
<feature type="short sequence motif" description="Gly-cisPro motif, important for rejection of L-amino acids" evidence="2">
    <location>
        <begin position="137"/>
        <end position="138"/>
    </location>
</feature>
<dbReference type="eggNOG" id="COG1490">
    <property type="taxonomic scope" value="Bacteria"/>
</dbReference>
<dbReference type="GO" id="GO:0000049">
    <property type="term" value="F:tRNA binding"/>
    <property type="evidence" value="ECO:0007669"/>
    <property type="project" value="UniProtKB-UniRule"/>
</dbReference>
<comment type="subcellular location">
    <subcellularLocation>
        <location evidence="2">Cytoplasm</location>
    </subcellularLocation>
</comment>
<comment type="similarity">
    <text evidence="1 2">Belongs to the DTD family.</text>
</comment>
<gene>
    <name evidence="2 3" type="primary">dtd</name>
    <name evidence="3" type="ordered locus">TEPIRE1_1551</name>
</gene>
<dbReference type="PANTHER" id="PTHR10472">
    <property type="entry name" value="D-TYROSYL-TRNA TYR DEACYLASE"/>
    <property type="match status" value="1"/>
</dbReference>
<dbReference type="Proteomes" id="UP000010802">
    <property type="component" value="Chromosome"/>
</dbReference>
<dbReference type="EC" id="3.1.1.-" evidence="2"/>
<dbReference type="GO" id="GO:0005737">
    <property type="term" value="C:cytoplasm"/>
    <property type="evidence" value="ECO:0007669"/>
    <property type="project" value="UniProtKB-SubCell"/>
</dbReference>
<dbReference type="AlphaFoldDB" id="F4LVJ9"/>
<keyword evidence="4" id="KW-1185">Reference proteome</keyword>
<protein>
    <recommendedName>
        <fullName evidence="2">D-aminoacyl-tRNA deacylase</fullName>
        <shortName evidence="2">DTD</shortName>
        <ecNumber evidence="2">3.1.1.96</ecNumber>
    </recommendedName>
    <alternativeName>
        <fullName evidence="2">Gly-tRNA(Ala) deacylase</fullName>
        <ecNumber evidence="2">3.1.1.-</ecNumber>
    </alternativeName>
</protein>
<dbReference type="HOGENOM" id="CLU_076901_1_0_9"/>
<dbReference type="GO" id="GO:0106026">
    <property type="term" value="F:Gly-tRNA(Ala) deacylase activity"/>
    <property type="evidence" value="ECO:0007669"/>
    <property type="project" value="UniProtKB-UniRule"/>
</dbReference>
<accession>F4LVJ9</accession>
<comment type="subunit">
    <text evidence="2">Homodimer.</text>
</comment>
<evidence type="ECO:0000256" key="2">
    <source>
        <dbReference type="HAMAP-Rule" id="MF_00518"/>
    </source>
</evidence>
<accession>L0S1F5</accession>
<dbReference type="HAMAP" id="MF_00518">
    <property type="entry name" value="Deacylase_Dtd"/>
    <property type="match status" value="1"/>
</dbReference>
<dbReference type="KEGG" id="tep:TepRe1_1439"/>
<organism evidence="3 4">
    <name type="scientific">Tepidanaerobacter acetatoxydans (strain DSM 21804 / JCM 16047 / Re1)</name>
    <dbReference type="NCBI Taxonomy" id="1209989"/>
    <lineage>
        <taxon>Bacteria</taxon>
        <taxon>Bacillati</taxon>
        <taxon>Bacillota</taxon>
        <taxon>Clostridia</taxon>
        <taxon>Thermosediminibacterales</taxon>
        <taxon>Tepidanaerobacteraceae</taxon>
        <taxon>Tepidanaerobacter</taxon>
    </lineage>
</organism>
<dbReference type="InterPro" id="IPR003732">
    <property type="entry name" value="Daa-tRNA_deacyls_DTD"/>
</dbReference>
<reference evidence="4" key="1">
    <citation type="journal article" date="2013" name="Genome Announc.">
        <title>First genome sequence of a syntrophic acetate-oxidizing bacterium, Tepidanaerobacter acetatoxydans strain Re1.</title>
        <authorList>
            <person name="Manzoor S."/>
            <person name="Bongcam-Rudloff E."/>
            <person name="Schnurer A."/>
            <person name="Muller B."/>
        </authorList>
    </citation>
    <scope>NUCLEOTIDE SEQUENCE [LARGE SCALE GENOMIC DNA]</scope>
    <source>
        <strain evidence="4">Re1</strain>
    </source>
</reference>
<keyword evidence="2 3" id="KW-0378">Hydrolase</keyword>
<evidence type="ECO:0000313" key="3">
    <source>
        <dbReference type="EMBL" id="CCP26309.1"/>
    </source>
</evidence>
<proteinExistence type="inferred from homology"/>
<dbReference type="RefSeq" id="WP_013778508.1">
    <property type="nucleotide sequence ID" value="NC_015519.1"/>
</dbReference>
<keyword evidence="2" id="KW-0963">Cytoplasm</keyword>
<dbReference type="STRING" id="1209989.TepRe1_1439"/>
<dbReference type="EC" id="3.1.1.96" evidence="2"/>
<dbReference type="Gene3D" id="3.50.80.10">
    <property type="entry name" value="D-tyrosyl-tRNA(Tyr) deacylase"/>
    <property type="match status" value="1"/>
</dbReference>
<evidence type="ECO:0000313" key="4">
    <source>
        <dbReference type="Proteomes" id="UP000010802"/>
    </source>
</evidence>
<dbReference type="GO" id="GO:0019478">
    <property type="term" value="P:D-amino acid catabolic process"/>
    <property type="evidence" value="ECO:0007669"/>
    <property type="project" value="UniProtKB-UniRule"/>
</dbReference>
<dbReference type="FunFam" id="3.50.80.10:FF:000001">
    <property type="entry name" value="D-aminoacyl-tRNA deacylase"/>
    <property type="match status" value="1"/>
</dbReference>
<sequence>MRAVVQRVKKASVSVQGKDISKIDNGIVVFLGVAEGDTMEDVDYLAEKIVGLRIFEDEEGKMNKSVQDIDAAILIVSQFTLLGDVRKGRRPSFSKAAHPKEAQKLYKALIEACKKKVKAVEEGQFQAEMLVNVLNDGPVTILIDSDKQF</sequence>
<comment type="catalytic activity">
    <reaction evidence="2">
        <text>a D-aminoacyl-tRNA + H2O = a tRNA + a D-alpha-amino acid + H(+)</text>
        <dbReference type="Rhea" id="RHEA:13953"/>
        <dbReference type="Rhea" id="RHEA-COMP:10123"/>
        <dbReference type="Rhea" id="RHEA-COMP:10124"/>
        <dbReference type="ChEBI" id="CHEBI:15377"/>
        <dbReference type="ChEBI" id="CHEBI:15378"/>
        <dbReference type="ChEBI" id="CHEBI:59871"/>
        <dbReference type="ChEBI" id="CHEBI:78442"/>
        <dbReference type="ChEBI" id="CHEBI:79333"/>
        <dbReference type="EC" id="3.1.1.96"/>
    </reaction>
</comment>
<dbReference type="EMBL" id="HF563609">
    <property type="protein sequence ID" value="CCP26309.1"/>
    <property type="molecule type" value="Genomic_DNA"/>
</dbReference>
<dbReference type="OrthoDB" id="9801395at2"/>
<dbReference type="InterPro" id="IPR023509">
    <property type="entry name" value="DTD-like_sf"/>
</dbReference>
<dbReference type="CDD" id="cd00563">
    <property type="entry name" value="Dtyr_deacylase"/>
    <property type="match status" value="1"/>
</dbReference>
<comment type="function">
    <text evidence="2">An aminoacyl-tRNA editing enzyme that deacylates mischarged D-aminoacyl-tRNAs. Also deacylates mischarged glycyl-tRNA(Ala), protecting cells against glycine mischarging by AlaRS. Acts via tRNA-based rather than protein-based catalysis; rejects L-amino acids rather than detecting D-amino acids in the active site. By recycling D-aminoacyl-tRNA to D-amino acids and free tRNA molecules, this enzyme counteracts the toxicity associated with the formation of D-aminoacyl-tRNA entities in vivo and helps enforce protein L-homochirality.</text>
</comment>
<keyword evidence="2" id="KW-0694">RNA-binding</keyword>
<dbReference type="SUPFAM" id="SSF69500">
    <property type="entry name" value="DTD-like"/>
    <property type="match status" value="1"/>
</dbReference>
<dbReference type="PATRIC" id="fig|1209989.3.peg.1765"/>
<evidence type="ECO:0000256" key="1">
    <source>
        <dbReference type="ARBA" id="ARBA00009673"/>
    </source>
</evidence>
<name>F4LVJ9_TEPAE</name>
<dbReference type="NCBIfam" id="TIGR00256">
    <property type="entry name" value="D-aminoacyl-tRNA deacylase"/>
    <property type="match status" value="1"/>
</dbReference>
<keyword evidence="2" id="KW-0820">tRNA-binding</keyword>
<dbReference type="GO" id="GO:0043908">
    <property type="term" value="F:Ser(Gly)-tRNA(Ala) hydrolase activity"/>
    <property type="evidence" value="ECO:0007669"/>
    <property type="project" value="UniProtKB-UniRule"/>
</dbReference>
<dbReference type="Pfam" id="PF02580">
    <property type="entry name" value="Tyr_Deacylase"/>
    <property type="match status" value="1"/>
</dbReference>
<comment type="domain">
    <text evidence="2">A Gly-cisPro motif from one monomer fits into the active site of the other monomer to allow specific chiral rejection of L-amino acids.</text>
</comment>
<dbReference type="PANTHER" id="PTHR10472:SF5">
    <property type="entry name" value="D-AMINOACYL-TRNA DEACYLASE 1"/>
    <property type="match status" value="1"/>
</dbReference>
<comment type="catalytic activity">
    <reaction evidence="2">
        <text>glycyl-tRNA(Ala) + H2O = tRNA(Ala) + glycine + H(+)</text>
        <dbReference type="Rhea" id="RHEA:53744"/>
        <dbReference type="Rhea" id="RHEA-COMP:9657"/>
        <dbReference type="Rhea" id="RHEA-COMP:13640"/>
        <dbReference type="ChEBI" id="CHEBI:15377"/>
        <dbReference type="ChEBI" id="CHEBI:15378"/>
        <dbReference type="ChEBI" id="CHEBI:57305"/>
        <dbReference type="ChEBI" id="CHEBI:78442"/>
        <dbReference type="ChEBI" id="CHEBI:78522"/>
    </reaction>
</comment>